<protein>
    <recommendedName>
        <fullName evidence="1">F-box domain-containing protein</fullName>
    </recommendedName>
</protein>
<keyword evidence="3" id="KW-1185">Reference proteome</keyword>
<name>A0AAJ0GUE1_9PEZI</name>
<dbReference type="AlphaFoldDB" id="A0AAJ0GUE1"/>
<organism evidence="2 3">
    <name type="scientific">Chaetomium strumarium</name>
    <dbReference type="NCBI Taxonomy" id="1170767"/>
    <lineage>
        <taxon>Eukaryota</taxon>
        <taxon>Fungi</taxon>
        <taxon>Dikarya</taxon>
        <taxon>Ascomycota</taxon>
        <taxon>Pezizomycotina</taxon>
        <taxon>Sordariomycetes</taxon>
        <taxon>Sordariomycetidae</taxon>
        <taxon>Sordariales</taxon>
        <taxon>Chaetomiaceae</taxon>
        <taxon>Chaetomium</taxon>
    </lineage>
</organism>
<proteinExistence type="predicted"/>
<evidence type="ECO:0000313" key="3">
    <source>
        <dbReference type="Proteomes" id="UP001273166"/>
    </source>
</evidence>
<evidence type="ECO:0000259" key="1">
    <source>
        <dbReference type="PROSITE" id="PS50181"/>
    </source>
</evidence>
<dbReference type="EMBL" id="JAUDZG010000003">
    <property type="protein sequence ID" value="KAK3306367.1"/>
    <property type="molecule type" value="Genomic_DNA"/>
</dbReference>
<sequence>MDTRIFSCPICGWMIYDQAGSVSWRNEFRGLCTSSEGLMLTGVGRYTDPTRGAFIAPRNPSARWDDPGYESPDEDQFGAMSQPEINGKRGLIFHAACWSLLEQAFYPNPVPHDRLFEVCDSLPYVMDGSSLNWGHDYGGLAILKDKEFFPWEPRFADRYFPEGIYHTAYSVDPFPVAEVEQILTERPQAPPVMFTSSSSVPKAAAFPGHDPFNSLPVELCSAIAEYLSTSDALNARLSSRAFWHLFDSQQFWASRFKAGSDRSWLFEVRNQKDGRNWRWLYHRTALNRVKEGLLNRRRIWALIQGIKAILELRWRELPADLPPAWHLDPEHEGEWVLAAGSVREEPEGFSQLEEGCRRFKSQKLRIAGHISRIAVSTVRLGSLEYIAGISLTTAAGEVVRLGYSNTAERSVHLAGLAGFRLAVGLHGIHGLQCIDAQTWEPTAWLGNPDGAPRTERAVGKAEVTALEVGFDAFKLVSIAVNKQPDTTTTEPPEQDKLRHSALWYPDVPPPAVGLNEDCFMPLPPYTNGFRPLFWTRFGGPEGRYLRNLTKVTVRLFHGLRRIDFSFDTEEVPTGCRSFGRYGDTEDLEAIEFPIDGPRGEVIDRVQICQVYPPKGSYVAGWIHAEGALKWLKLYTNRGKTGEVRTRVRWRSNEWKVRDISVAPGSAITGLFGAQYRNHGLPITVLGVMTEPIPNMGAGGAKVSLDR</sequence>
<reference evidence="2" key="2">
    <citation type="submission" date="2023-06" db="EMBL/GenBank/DDBJ databases">
        <authorList>
            <consortium name="Lawrence Berkeley National Laboratory"/>
            <person name="Mondo S.J."/>
            <person name="Hensen N."/>
            <person name="Bonometti L."/>
            <person name="Westerberg I."/>
            <person name="Brannstrom I.O."/>
            <person name="Guillou S."/>
            <person name="Cros-Aarteil S."/>
            <person name="Calhoun S."/>
            <person name="Haridas S."/>
            <person name="Kuo A."/>
            <person name="Pangilinan J."/>
            <person name="Riley R."/>
            <person name="Labutti K."/>
            <person name="Andreopoulos B."/>
            <person name="Lipzen A."/>
            <person name="Chen C."/>
            <person name="Yanf M."/>
            <person name="Daum C."/>
            <person name="Ng V."/>
            <person name="Clum A."/>
            <person name="Steindorff A."/>
            <person name="Ohm R."/>
            <person name="Martin F."/>
            <person name="Silar P."/>
            <person name="Natvig D."/>
            <person name="Lalanne C."/>
            <person name="Gautier V."/>
            <person name="Ament-Velasquez S.L."/>
            <person name="Kruys A."/>
            <person name="Hutchinson M.I."/>
            <person name="Powell A.J."/>
            <person name="Barry K."/>
            <person name="Miller A.N."/>
            <person name="Grigoriev I.V."/>
            <person name="Debuchy R."/>
            <person name="Gladieux P."/>
            <person name="Thoren M.H."/>
            <person name="Johannesson H."/>
        </authorList>
    </citation>
    <scope>NUCLEOTIDE SEQUENCE</scope>
    <source>
        <strain evidence="2">CBS 333.67</strain>
    </source>
</reference>
<dbReference type="Proteomes" id="UP001273166">
    <property type="component" value="Unassembled WGS sequence"/>
</dbReference>
<reference evidence="2" key="1">
    <citation type="journal article" date="2023" name="Mol. Phylogenet. Evol.">
        <title>Genome-scale phylogeny and comparative genomics of the fungal order Sordariales.</title>
        <authorList>
            <person name="Hensen N."/>
            <person name="Bonometti L."/>
            <person name="Westerberg I."/>
            <person name="Brannstrom I.O."/>
            <person name="Guillou S."/>
            <person name="Cros-Aarteil S."/>
            <person name="Calhoun S."/>
            <person name="Haridas S."/>
            <person name="Kuo A."/>
            <person name="Mondo S."/>
            <person name="Pangilinan J."/>
            <person name="Riley R."/>
            <person name="LaButti K."/>
            <person name="Andreopoulos B."/>
            <person name="Lipzen A."/>
            <person name="Chen C."/>
            <person name="Yan M."/>
            <person name="Daum C."/>
            <person name="Ng V."/>
            <person name="Clum A."/>
            <person name="Steindorff A."/>
            <person name="Ohm R.A."/>
            <person name="Martin F."/>
            <person name="Silar P."/>
            <person name="Natvig D.O."/>
            <person name="Lalanne C."/>
            <person name="Gautier V."/>
            <person name="Ament-Velasquez S.L."/>
            <person name="Kruys A."/>
            <person name="Hutchinson M.I."/>
            <person name="Powell A.J."/>
            <person name="Barry K."/>
            <person name="Miller A.N."/>
            <person name="Grigoriev I.V."/>
            <person name="Debuchy R."/>
            <person name="Gladieux P."/>
            <person name="Hiltunen Thoren M."/>
            <person name="Johannesson H."/>
        </authorList>
    </citation>
    <scope>NUCLEOTIDE SEQUENCE</scope>
    <source>
        <strain evidence="2">CBS 333.67</strain>
    </source>
</reference>
<dbReference type="InterPro" id="IPR056021">
    <property type="entry name" value="DUF7600"/>
</dbReference>
<gene>
    <name evidence="2" type="ORF">B0T15DRAFT_395083</name>
</gene>
<dbReference type="RefSeq" id="XP_062722147.1">
    <property type="nucleotide sequence ID" value="XM_062864764.1"/>
</dbReference>
<dbReference type="Gene3D" id="1.20.1280.50">
    <property type="match status" value="1"/>
</dbReference>
<evidence type="ECO:0000313" key="2">
    <source>
        <dbReference type="EMBL" id="KAK3306367.1"/>
    </source>
</evidence>
<dbReference type="PROSITE" id="PS50181">
    <property type="entry name" value="FBOX"/>
    <property type="match status" value="1"/>
</dbReference>
<accession>A0AAJ0GUE1</accession>
<dbReference type="GeneID" id="87883593"/>
<dbReference type="InterPro" id="IPR036047">
    <property type="entry name" value="F-box-like_dom_sf"/>
</dbReference>
<dbReference type="Pfam" id="PF24539">
    <property type="entry name" value="DUF7600"/>
    <property type="match status" value="1"/>
</dbReference>
<dbReference type="SUPFAM" id="SSF81383">
    <property type="entry name" value="F-box domain"/>
    <property type="match status" value="1"/>
</dbReference>
<feature type="domain" description="F-box" evidence="1">
    <location>
        <begin position="209"/>
        <end position="255"/>
    </location>
</feature>
<dbReference type="InterPro" id="IPR001810">
    <property type="entry name" value="F-box_dom"/>
</dbReference>
<comment type="caution">
    <text evidence="2">The sequence shown here is derived from an EMBL/GenBank/DDBJ whole genome shotgun (WGS) entry which is preliminary data.</text>
</comment>